<evidence type="ECO:0000256" key="2">
    <source>
        <dbReference type="ARBA" id="ARBA00013090"/>
    </source>
</evidence>
<dbReference type="Pfam" id="PF01177">
    <property type="entry name" value="Asp_Glu_race"/>
    <property type="match status" value="1"/>
</dbReference>
<accession>A0A371BH53</accession>
<evidence type="ECO:0000256" key="5">
    <source>
        <dbReference type="ARBA" id="ARBA00023235"/>
    </source>
</evidence>
<comment type="function">
    <text evidence="7">Provides the (R)-glutamate required for cell wall biosynthesis.</text>
</comment>
<dbReference type="Proteomes" id="UP000263833">
    <property type="component" value="Unassembled WGS sequence"/>
</dbReference>
<keyword evidence="5 7" id="KW-0413">Isomerase</keyword>
<comment type="catalytic activity">
    <reaction evidence="1 7">
        <text>L-glutamate = D-glutamate</text>
        <dbReference type="Rhea" id="RHEA:12813"/>
        <dbReference type="ChEBI" id="CHEBI:29985"/>
        <dbReference type="ChEBI" id="CHEBI:29986"/>
        <dbReference type="EC" id="5.1.1.3"/>
    </reaction>
</comment>
<evidence type="ECO:0000256" key="1">
    <source>
        <dbReference type="ARBA" id="ARBA00001602"/>
    </source>
</evidence>
<comment type="caution">
    <text evidence="8">The sequence shown here is derived from an EMBL/GenBank/DDBJ whole genome shotgun (WGS) entry which is preliminary data.</text>
</comment>
<comment type="similarity">
    <text evidence="7">Belongs to the aspartate/glutamate racemases family.</text>
</comment>
<name>A0A371BH53_9SPHN</name>
<dbReference type="GO" id="GO:0008360">
    <property type="term" value="P:regulation of cell shape"/>
    <property type="evidence" value="ECO:0007669"/>
    <property type="project" value="UniProtKB-KW"/>
</dbReference>
<dbReference type="GO" id="GO:0008881">
    <property type="term" value="F:glutamate racemase activity"/>
    <property type="evidence" value="ECO:0007669"/>
    <property type="project" value="UniProtKB-UniRule"/>
</dbReference>
<sequence length="271" mass="28595">MISPEAPILVFDSGIGGLSVLAKILKVLPQAPIVYSADYAGLPYGEKSEIEVATRVCAFLGRLSERYRPRLVVIACNTASTIALAHARAVLGVPIVGTVPAIKPAAEQTQSGVIGLLGTKATIRQAYVDKLEAEHAGGKTLLRHASPDLVAAAEAKLRGETPDPAIFAAAIAGLASQPQGDRIDEIILGCTHFPLVQEELAMASKVAGLDENLGFVDGSDGIARRVFYLTEGQPWPDSPAAGIFVSTGPVEQIEPYRSALERYNLTQIMSL</sequence>
<dbReference type="RefSeq" id="WP_115548436.1">
    <property type="nucleotide sequence ID" value="NZ_QRGP01000001.1"/>
</dbReference>
<keyword evidence="6 7" id="KW-0961">Cell wall biogenesis/degradation</keyword>
<dbReference type="PROSITE" id="PS00923">
    <property type="entry name" value="ASP_GLU_RACEMASE_1"/>
    <property type="match status" value="1"/>
</dbReference>
<dbReference type="SUPFAM" id="SSF53681">
    <property type="entry name" value="Aspartate/glutamate racemase"/>
    <property type="match status" value="2"/>
</dbReference>
<keyword evidence="9" id="KW-1185">Reference proteome</keyword>
<dbReference type="NCBIfam" id="TIGR00067">
    <property type="entry name" value="glut_race"/>
    <property type="match status" value="1"/>
</dbReference>
<dbReference type="InterPro" id="IPR033134">
    <property type="entry name" value="Asp/Glu_racemase_AS_2"/>
</dbReference>
<dbReference type="InterPro" id="IPR015942">
    <property type="entry name" value="Asp/Glu/hydantoin_racemase"/>
</dbReference>
<dbReference type="PROSITE" id="PS00924">
    <property type="entry name" value="ASP_GLU_RACEMASE_2"/>
    <property type="match status" value="1"/>
</dbReference>
<dbReference type="InterPro" id="IPR018187">
    <property type="entry name" value="Asp/Glu_racemase_AS_1"/>
</dbReference>
<dbReference type="InterPro" id="IPR004391">
    <property type="entry name" value="Glu_race"/>
</dbReference>
<feature type="binding site" evidence="7">
    <location>
        <begin position="12"/>
        <end position="13"/>
    </location>
    <ligand>
        <name>substrate</name>
    </ligand>
</feature>
<evidence type="ECO:0000256" key="3">
    <source>
        <dbReference type="ARBA" id="ARBA00022960"/>
    </source>
</evidence>
<dbReference type="EMBL" id="QRGP01000001">
    <property type="protein sequence ID" value="RDV06890.1"/>
    <property type="molecule type" value="Genomic_DNA"/>
</dbReference>
<dbReference type="PANTHER" id="PTHR21198">
    <property type="entry name" value="GLUTAMATE RACEMASE"/>
    <property type="match status" value="1"/>
</dbReference>
<dbReference type="InterPro" id="IPR001920">
    <property type="entry name" value="Asp/Glu_race"/>
</dbReference>
<evidence type="ECO:0000256" key="6">
    <source>
        <dbReference type="ARBA" id="ARBA00023316"/>
    </source>
</evidence>
<reference evidence="9" key="1">
    <citation type="submission" date="2018-08" db="EMBL/GenBank/DDBJ databases">
        <authorList>
            <person name="Kim S.-J."/>
            <person name="Jung G.-Y."/>
        </authorList>
    </citation>
    <scope>NUCLEOTIDE SEQUENCE [LARGE SCALE GENOMIC DNA]</scope>
    <source>
        <strain evidence="9">GY_G</strain>
    </source>
</reference>
<evidence type="ECO:0000313" key="9">
    <source>
        <dbReference type="Proteomes" id="UP000263833"/>
    </source>
</evidence>
<feature type="binding site" evidence="7">
    <location>
        <begin position="44"/>
        <end position="45"/>
    </location>
    <ligand>
        <name>substrate</name>
    </ligand>
</feature>
<dbReference type="HAMAP" id="MF_00258">
    <property type="entry name" value="Glu_racemase"/>
    <property type="match status" value="1"/>
</dbReference>
<dbReference type="GO" id="GO:0071555">
    <property type="term" value="P:cell wall organization"/>
    <property type="evidence" value="ECO:0007669"/>
    <property type="project" value="UniProtKB-KW"/>
</dbReference>
<dbReference type="Gene3D" id="3.40.50.1860">
    <property type="match status" value="2"/>
</dbReference>
<feature type="binding site" evidence="7">
    <location>
        <begin position="77"/>
        <end position="78"/>
    </location>
    <ligand>
        <name>substrate</name>
    </ligand>
</feature>
<evidence type="ECO:0000256" key="7">
    <source>
        <dbReference type="HAMAP-Rule" id="MF_00258"/>
    </source>
</evidence>
<dbReference type="OrthoDB" id="9801055at2"/>
<dbReference type="EC" id="5.1.1.3" evidence="2 7"/>
<protein>
    <recommendedName>
        <fullName evidence="2 7">Glutamate racemase</fullName>
        <ecNumber evidence="2 7">5.1.1.3</ecNumber>
    </recommendedName>
</protein>
<comment type="pathway">
    <text evidence="7">Cell wall biogenesis; peptidoglycan biosynthesis.</text>
</comment>
<feature type="active site" description="Proton donor/acceptor" evidence="7">
    <location>
        <position position="76"/>
    </location>
</feature>
<keyword evidence="4 7" id="KW-0573">Peptidoglycan synthesis</keyword>
<dbReference type="AlphaFoldDB" id="A0A371BH53"/>
<evidence type="ECO:0000313" key="8">
    <source>
        <dbReference type="EMBL" id="RDV06890.1"/>
    </source>
</evidence>
<organism evidence="8 9">
    <name type="scientific">Sphingorhabdus pulchriflava</name>
    <dbReference type="NCBI Taxonomy" id="2292257"/>
    <lineage>
        <taxon>Bacteria</taxon>
        <taxon>Pseudomonadati</taxon>
        <taxon>Pseudomonadota</taxon>
        <taxon>Alphaproteobacteria</taxon>
        <taxon>Sphingomonadales</taxon>
        <taxon>Sphingomonadaceae</taxon>
        <taxon>Sphingorhabdus</taxon>
    </lineage>
</organism>
<gene>
    <name evidence="7 8" type="primary">murI</name>
    <name evidence="8" type="ORF">DXH95_05705</name>
</gene>
<dbReference type="GO" id="GO:0009252">
    <property type="term" value="P:peptidoglycan biosynthetic process"/>
    <property type="evidence" value="ECO:0007669"/>
    <property type="project" value="UniProtKB-UniRule"/>
</dbReference>
<dbReference type="PANTHER" id="PTHR21198:SF2">
    <property type="entry name" value="GLUTAMATE RACEMASE"/>
    <property type="match status" value="1"/>
</dbReference>
<feature type="binding site" evidence="7">
    <location>
        <begin position="191"/>
        <end position="192"/>
    </location>
    <ligand>
        <name>substrate</name>
    </ligand>
</feature>
<feature type="active site" description="Proton donor/acceptor" evidence="7">
    <location>
        <position position="190"/>
    </location>
</feature>
<proteinExistence type="inferred from homology"/>
<keyword evidence="3 7" id="KW-0133">Cell shape</keyword>
<evidence type="ECO:0000256" key="4">
    <source>
        <dbReference type="ARBA" id="ARBA00022984"/>
    </source>
</evidence>
<dbReference type="UniPathway" id="UPA00219"/>